<dbReference type="Pfam" id="PF02931">
    <property type="entry name" value="Neur_chan_LBD"/>
    <property type="match status" value="1"/>
</dbReference>
<dbReference type="InterPro" id="IPR036734">
    <property type="entry name" value="Neur_chan_lig-bd_sf"/>
</dbReference>
<keyword evidence="7 15" id="KW-0406">Ion transport</keyword>
<dbReference type="InterPro" id="IPR036719">
    <property type="entry name" value="Neuro-gated_channel_TM_sf"/>
</dbReference>
<dbReference type="InterPro" id="IPR006201">
    <property type="entry name" value="Neur_channel"/>
</dbReference>
<evidence type="ECO:0000313" key="20">
    <source>
        <dbReference type="Proteomes" id="UP000054324"/>
    </source>
</evidence>
<dbReference type="GO" id="GO:0045211">
    <property type="term" value="C:postsynaptic membrane"/>
    <property type="evidence" value="ECO:0007669"/>
    <property type="project" value="InterPro"/>
</dbReference>
<feature type="domain" description="Neurotransmitter-gated ion-channel transmembrane" evidence="18">
    <location>
        <begin position="385"/>
        <end position="549"/>
    </location>
</feature>
<dbReference type="PRINTS" id="PR00254">
    <property type="entry name" value="NICOTINICR"/>
</dbReference>
<evidence type="ECO:0000256" key="7">
    <source>
        <dbReference type="ARBA" id="ARBA00023065"/>
    </source>
</evidence>
<keyword evidence="13 15" id="KW-0407">Ion channel</keyword>
<dbReference type="AlphaFoldDB" id="A0A075AF04"/>
<proteinExistence type="inferred from homology"/>
<dbReference type="GO" id="GO:0004888">
    <property type="term" value="F:transmembrane signaling receptor activity"/>
    <property type="evidence" value="ECO:0007669"/>
    <property type="project" value="InterPro"/>
</dbReference>
<evidence type="ECO:0000256" key="6">
    <source>
        <dbReference type="ARBA" id="ARBA00023018"/>
    </source>
</evidence>
<dbReference type="PANTHER" id="PTHR18945">
    <property type="entry name" value="NEUROTRANSMITTER GATED ION CHANNEL"/>
    <property type="match status" value="1"/>
</dbReference>
<dbReference type="GeneID" id="20319830"/>
<organism evidence="19 20">
    <name type="scientific">Opisthorchis viverrini</name>
    <name type="common">Southeast Asian liver fluke</name>
    <dbReference type="NCBI Taxonomy" id="6198"/>
    <lineage>
        <taxon>Eukaryota</taxon>
        <taxon>Metazoa</taxon>
        <taxon>Spiralia</taxon>
        <taxon>Lophotrochozoa</taxon>
        <taxon>Platyhelminthes</taxon>
        <taxon>Trematoda</taxon>
        <taxon>Digenea</taxon>
        <taxon>Opisthorchiida</taxon>
        <taxon>Opisthorchiata</taxon>
        <taxon>Opisthorchiidae</taxon>
        <taxon>Opisthorchis</taxon>
    </lineage>
</organism>
<feature type="transmembrane region" description="Helical" evidence="15">
    <location>
        <begin position="751"/>
        <end position="775"/>
    </location>
</feature>
<evidence type="ECO:0000256" key="15">
    <source>
        <dbReference type="RuleBase" id="RU000687"/>
    </source>
</evidence>
<dbReference type="PROSITE" id="PS00236">
    <property type="entry name" value="NEUROTR_ION_CHANNEL"/>
    <property type="match status" value="1"/>
</dbReference>
<dbReference type="InterPro" id="IPR038050">
    <property type="entry name" value="Neuro_actylchol_rec"/>
</dbReference>
<dbReference type="EMBL" id="KL596727">
    <property type="protein sequence ID" value="KER27244.1"/>
    <property type="molecule type" value="Genomic_DNA"/>
</dbReference>
<evidence type="ECO:0000259" key="17">
    <source>
        <dbReference type="Pfam" id="PF02931"/>
    </source>
</evidence>
<dbReference type="InterPro" id="IPR006202">
    <property type="entry name" value="Neur_chan_lig-bd"/>
</dbReference>
<evidence type="ECO:0000256" key="8">
    <source>
        <dbReference type="ARBA" id="ARBA00023136"/>
    </source>
</evidence>
<evidence type="ECO:0000256" key="10">
    <source>
        <dbReference type="ARBA" id="ARBA00023170"/>
    </source>
</evidence>
<dbReference type="STRING" id="6198.A0A075AF04"/>
<dbReference type="Pfam" id="PF02932">
    <property type="entry name" value="Neur_chan_memb"/>
    <property type="match status" value="2"/>
</dbReference>
<dbReference type="FunFam" id="2.70.170.10:FF:000016">
    <property type="entry name" value="Nicotinic acetylcholine receptor subunit"/>
    <property type="match status" value="1"/>
</dbReference>
<keyword evidence="8 15" id="KW-0472">Membrane</keyword>
<feature type="transmembrane region" description="Helical" evidence="15">
    <location>
        <begin position="440"/>
        <end position="463"/>
    </location>
</feature>
<dbReference type="CDD" id="cd19051">
    <property type="entry name" value="LGIC_TM_cation"/>
    <property type="match status" value="1"/>
</dbReference>
<keyword evidence="11" id="KW-0325">Glycoprotein</keyword>
<dbReference type="SUPFAM" id="SSF63712">
    <property type="entry name" value="Nicotinic receptor ligand binding domain-like"/>
    <property type="match status" value="1"/>
</dbReference>
<dbReference type="InterPro" id="IPR018000">
    <property type="entry name" value="Neurotransmitter_ion_chnl_CS"/>
</dbReference>
<keyword evidence="6" id="KW-0770">Synapse</keyword>
<dbReference type="GO" id="GO:0022848">
    <property type="term" value="F:acetylcholine-gated monoatomic cation-selective channel activity"/>
    <property type="evidence" value="ECO:0007669"/>
    <property type="project" value="InterPro"/>
</dbReference>
<evidence type="ECO:0000256" key="16">
    <source>
        <dbReference type="SAM" id="MobiDB-lite"/>
    </source>
</evidence>
<evidence type="ECO:0000256" key="13">
    <source>
        <dbReference type="ARBA" id="ARBA00023303"/>
    </source>
</evidence>
<dbReference type="PRINTS" id="PR00252">
    <property type="entry name" value="NRIONCHANNEL"/>
</dbReference>
<keyword evidence="2 15" id="KW-0813">Transport</keyword>
<keyword evidence="20" id="KW-1185">Reference proteome</keyword>
<feature type="region of interest" description="Disordered" evidence="16">
    <location>
        <begin position="646"/>
        <end position="665"/>
    </location>
</feature>
<feature type="region of interest" description="Disordered" evidence="16">
    <location>
        <begin position="672"/>
        <end position="691"/>
    </location>
</feature>
<dbReference type="RefSeq" id="XP_009168977.1">
    <property type="nucleotide sequence ID" value="XM_009170713.1"/>
</dbReference>
<comment type="similarity">
    <text evidence="1">Belongs to the ligand-gated ion channel (TC 1.A.9) family. Acetylcholine receptor (TC 1.A.9.1) subfamily.</text>
</comment>
<keyword evidence="5 15" id="KW-1133">Transmembrane helix</keyword>
<evidence type="ECO:0000256" key="11">
    <source>
        <dbReference type="ARBA" id="ARBA00023180"/>
    </source>
</evidence>
<keyword evidence="9" id="KW-1015">Disulfide bond</keyword>
<feature type="transmembrane region" description="Helical" evidence="15">
    <location>
        <begin position="475"/>
        <end position="493"/>
    </location>
</feature>
<dbReference type="OrthoDB" id="5975154at2759"/>
<evidence type="ECO:0000256" key="9">
    <source>
        <dbReference type="ARBA" id="ARBA00023157"/>
    </source>
</evidence>
<evidence type="ECO:0000256" key="14">
    <source>
        <dbReference type="ARBA" id="ARBA00034099"/>
    </source>
</evidence>
<dbReference type="CTD" id="20319830"/>
<feature type="transmembrane region" description="Helical" evidence="15">
    <location>
        <begin position="410"/>
        <end position="428"/>
    </location>
</feature>
<evidence type="ECO:0000256" key="4">
    <source>
        <dbReference type="ARBA" id="ARBA00022692"/>
    </source>
</evidence>
<name>A0A075AF04_OPIVI</name>
<keyword evidence="12" id="KW-1071">Ligand-gated ion channel</keyword>
<evidence type="ECO:0000256" key="3">
    <source>
        <dbReference type="ARBA" id="ARBA00022475"/>
    </source>
</evidence>
<keyword evidence="4 15" id="KW-0812">Transmembrane</keyword>
<evidence type="ECO:0000313" key="19">
    <source>
        <dbReference type="EMBL" id="KER27244.1"/>
    </source>
</evidence>
<feature type="domain" description="Neurotransmitter-gated ion-channel transmembrane" evidence="18">
    <location>
        <begin position="688"/>
        <end position="767"/>
    </location>
</feature>
<dbReference type="Proteomes" id="UP000054324">
    <property type="component" value="Unassembled WGS sequence"/>
</dbReference>
<evidence type="ECO:0000259" key="18">
    <source>
        <dbReference type="Pfam" id="PF02932"/>
    </source>
</evidence>
<dbReference type="InterPro" id="IPR002394">
    <property type="entry name" value="Nicotinic_acetylcholine_rcpt"/>
</dbReference>
<dbReference type="KEGG" id="ovi:T265_05648"/>
<dbReference type="Gene3D" id="2.70.170.10">
    <property type="entry name" value="Neurotransmitter-gated ion-channel ligand-binding domain"/>
    <property type="match status" value="1"/>
</dbReference>
<dbReference type="CDD" id="cd18997">
    <property type="entry name" value="LGIC_ECD_nAChR"/>
    <property type="match status" value="1"/>
</dbReference>
<gene>
    <name evidence="19" type="ORF">T265_05648</name>
</gene>
<feature type="compositionally biased region" description="Polar residues" evidence="16">
    <location>
        <begin position="653"/>
        <end position="662"/>
    </location>
</feature>
<evidence type="ECO:0000256" key="12">
    <source>
        <dbReference type="ARBA" id="ARBA00023286"/>
    </source>
</evidence>
<evidence type="ECO:0000256" key="1">
    <source>
        <dbReference type="ARBA" id="ARBA00009237"/>
    </source>
</evidence>
<comment type="subcellular location">
    <subcellularLocation>
        <location evidence="14">Synaptic cell membrane</location>
        <topology evidence="14">Multi-pass membrane protein</topology>
    </subcellularLocation>
</comment>
<dbReference type="Gene3D" id="1.20.58.390">
    <property type="entry name" value="Neurotransmitter-gated ion-channel transmembrane domain"/>
    <property type="match status" value="2"/>
</dbReference>
<evidence type="ECO:0000256" key="2">
    <source>
        <dbReference type="ARBA" id="ARBA00022448"/>
    </source>
</evidence>
<feature type="compositionally biased region" description="Polar residues" evidence="16">
    <location>
        <begin position="673"/>
        <end position="684"/>
    </location>
</feature>
<feature type="domain" description="Neurotransmitter-gated ion-channel ligand-binding" evidence="17">
    <location>
        <begin position="154"/>
        <end position="377"/>
    </location>
</feature>
<keyword evidence="3" id="KW-1003">Cell membrane</keyword>
<keyword evidence="10" id="KW-0675">Receptor</keyword>
<dbReference type="InterPro" id="IPR006029">
    <property type="entry name" value="Neurotrans-gated_channel_TM"/>
</dbReference>
<reference evidence="19 20" key="1">
    <citation type="submission" date="2013-11" db="EMBL/GenBank/DDBJ databases">
        <title>Opisthorchis viverrini - life in the bile duct.</title>
        <authorList>
            <person name="Young N.D."/>
            <person name="Nagarajan N."/>
            <person name="Lin S.J."/>
            <person name="Korhonen P.K."/>
            <person name="Jex A.R."/>
            <person name="Hall R.S."/>
            <person name="Safavi-Hemami H."/>
            <person name="Kaewkong W."/>
            <person name="Bertrand D."/>
            <person name="Gao S."/>
            <person name="Seet Q."/>
            <person name="Wongkham S."/>
            <person name="Teh B.T."/>
            <person name="Wongkham C."/>
            <person name="Intapan P.M."/>
            <person name="Maleewong W."/>
            <person name="Yang X."/>
            <person name="Hu M."/>
            <person name="Wang Z."/>
            <person name="Hofmann A."/>
            <person name="Sternberg P.W."/>
            <person name="Tan P."/>
            <person name="Wang J."/>
            <person name="Gasser R.B."/>
        </authorList>
    </citation>
    <scope>NUCLEOTIDE SEQUENCE [LARGE SCALE GENOMIC DNA]</scope>
</reference>
<dbReference type="SUPFAM" id="SSF90112">
    <property type="entry name" value="Neurotransmitter-gated ion-channel transmembrane pore"/>
    <property type="match status" value="1"/>
</dbReference>
<protein>
    <submittedName>
        <fullName evidence="19">Uncharacterized protein</fullName>
    </submittedName>
</protein>
<evidence type="ECO:0000256" key="5">
    <source>
        <dbReference type="ARBA" id="ARBA00022989"/>
    </source>
</evidence>
<sequence length="788" mass="89789">MHRETLSAVMLFGCKTWIARTGDVRHPQFFYHSASEPLLVSGGINKLITRFVVRIQPLPLELPCLGLGNLAISQLSCLLRVAWQLGVTAEQTNERTHVLRMPKHHLPRRVLFSVSTSDWRERKDAHQMIWQNDMKKITKMLFSTPVTVRAGMHEKRLLAHLFNQTRWDAHNPMERPSAIDGKPLQVYLKCYLNQIMDMDEKNQVLSTIIWLDLKWTDYHFKWDSNEYGNVRQVNLPPNRIWKPDLLLYNSASEKFDQIFPTNVIVQNTGAIAWIPPGLFHSICAVKVNWFPFDSQSCILKFGTWSYQGNTVDLKLQCDNETEVDQECNHRNEVDLSAYLAHSEWALESGVIRRYVESYGEADELYIAVIIRVDIQRKALYYMFNIIVPCMIMSVMSLLVFTLPPDANEKIVLGVTTLLSLTMLLQLVGDKLPQTSAGNPVLVLYFTCTIVLCSLSLVCAVVLLNCHHHSGGILHVPWLIGTFVNVWLASVLRIDRSIDDSVSVSDAASSVDSPNRYVNHFTASPLKLETAAVRTNTEGMGTSTTGRRLEPWTNNINDMEFEFRPKILKNISQKSHLLEREIPFSDRIELRNLVAPTFLQRNELQQVPGGQPRRHLTTHVLDEGSYSSGMEYACAAEKNTELPAQTFSRHRNDPSTPQRNNFSEGPLKIISRAPSLSDSLPSNHTNRIRPVSEQNFNVERQVREFHEKALILKRLKDLTKEIRYVTGRMHHKDAESRTSNEWRLACRVLDRLCLIVFAALNLFTTLGILTSAPTIIKAFTTTGAPSQPM</sequence>
<feature type="transmembrane region" description="Helical" evidence="15">
    <location>
        <begin position="378"/>
        <end position="398"/>
    </location>
</feature>
<accession>A0A075AF04</accession>